<reference evidence="3" key="1">
    <citation type="journal article" date="2016" name="Nat. Commun.">
        <title>The Gonium pectorale genome demonstrates co-option of cell cycle regulation during the evolution of multicellularity.</title>
        <authorList>
            <person name="Hanschen E.R."/>
            <person name="Marriage T.N."/>
            <person name="Ferris P.J."/>
            <person name="Hamaji T."/>
            <person name="Toyoda A."/>
            <person name="Fujiyama A."/>
            <person name="Neme R."/>
            <person name="Noguchi H."/>
            <person name="Minakuchi Y."/>
            <person name="Suzuki M."/>
            <person name="Kawai-Toyooka H."/>
            <person name="Smith D.R."/>
            <person name="Sparks H."/>
            <person name="Anderson J."/>
            <person name="Bakaric R."/>
            <person name="Luria V."/>
            <person name="Karger A."/>
            <person name="Kirschner M.W."/>
            <person name="Durand P.M."/>
            <person name="Michod R.E."/>
            <person name="Nozaki H."/>
            <person name="Olson B.J."/>
        </authorList>
    </citation>
    <scope>NUCLEOTIDE SEQUENCE [LARGE SCALE GENOMIC DNA]</scope>
    <source>
        <strain evidence="3">NIES-2863</strain>
    </source>
</reference>
<dbReference type="GO" id="GO:0035267">
    <property type="term" value="C:NuA4 histone acetyltransferase complex"/>
    <property type="evidence" value="ECO:0007669"/>
    <property type="project" value="InterPro"/>
</dbReference>
<dbReference type="EMBL" id="LSYV01000071">
    <property type="protein sequence ID" value="KXZ44245.1"/>
    <property type="molecule type" value="Genomic_DNA"/>
</dbReference>
<dbReference type="GO" id="GO:0006357">
    <property type="term" value="P:regulation of transcription by RNA polymerase II"/>
    <property type="evidence" value="ECO:0007669"/>
    <property type="project" value="InterPro"/>
</dbReference>
<proteinExistence type="predicted"/>
<feature type="region of interest" description="Disordered" evidence="1">
    <location>
        <begin position="233"/>
        <end position="252"/>
    </location>
</feature>
<gene>
    <name evidence="2" type="ORF">GPECTOR_70g475</name>
</gene>
<evidence type="ECO:0008006" key="4">
    <source>
        <dbReference type="Google" id="ProtNLM"/>
    </source>
</evidence>
<dbReference type="STRING" id="33097.A0A150G401"/>
<accession>A0A150G401</accession>
<dbReference type="OrthoDB" id="435275at2759"/>
<dbReference type="PANTHER" id="PTHR14898">
    <property type="entry name" value="ENHANCER OF POLYCOMB"/>
    <property type="match status" value="1"/>
</dbReference>
<comment type="caution">
    <text evidence="2">The sequence shown here is derived from an EMBL/GenBank/DDBJ whole genome shotgun (WGS) entry which is preliminary data.</text>
</comment>
<protein>
    <recommendedName>
        <fullName evidence="4">Enhancer of polycomb-like protein</fullName>
    </recommendedName>
</protein>
<name>A0A150G401_GONPE</name>
<evidence type="ECO:0000313" key="3">
    <source>
        <dbReference type="Proteomes" id="UP000075714"/>
    </source>
</evidence>
<keyword evidence="3" id="KW-1185">Reference proteome</keyword>
<organism evidence="2 3">
    <name type="scientific">Gonium pectorale</name>
    <name type="common">Green alga</name>
    <dbReference type="NCBI Taxonomy" id="33097"/>
    <lineage>
        <taxon>Eukaryota</taxon>
        <taxon>Viridiplantae</taxon>
        <taxon>Chlorophyta</taxon>
        <taxon>core chlorophytes</taxon>
        <taxon>Chlorophyceae</taxon>
        <taxon>CS clade</taxon>
        <taxon>Chlamydomonadales</taxon>
        <taxon>Volvocaceae</taxon>
        <taxon>Gonium</taxon>
    </lineage>
</organism>
<dbReference type="Proteomes" id="UP000075714">
    <property type="component" value="Unassembled WGS sequence"/>
</dbReference>
<dbReference type="InterPro" id="IPR024943">
    <property type="entry name" value="Enhancer_polycomb"/>
</dbReference>
<dbReference type="AlphaFoldDB" id="A0A150G401"/>
<evidence type="ECO:0000256" key="1">
    <source>
        <dbReference type="SAM" id="MobiDB-lite"/>
    </source>
</evidence>
<sequence>MATDWRMLPAAVAATSNMPRDEALAILRKHACARDAILLAVYEYWRAKRERWGKPIMRRLQAPTNPSDTNPYNVFRPRERVNRPQTRRRRENTHDCLDKMRQIRESMLRRLDVDMQRYQLARHHQPRPQQEAAEAEAATQLREVQARSKQGESRLRAYLESGGQLSASMSYDISLRRALMRKRRRQEMEGCANGEAVGRLPPPPLQADDEMLMLFSPDFTKLLGKQAAATAAANGSSSPASSKPASPAAAGPPPILAVPAGLDLSCTRARIGRCGRPMLTRCDPFTMEFHSPLLSADGTSEAGPLGEGPTMPAPSPLALRHPLLHSSQQPSVPWAATLDLEWLPEGIADKAMLRAQRERRLNADRLNAAVLRQTQQSLQQQAAGGIVGASSMAGAAAAAAAASAPAAPGTGAAGAGAVPGGVGATPGSAAGVKKMLPTSKAVAGPSSASQLKRGPGRPPKAAKATPNGDALPPPPSSSTTVPMDML</sequence>
<feature type="region of interest" description="Disordered" evidence="1">
    <location>
        <begin position="435"/>
        <end position="486"/>
    </location>
</feature>
<feature type="compositionally biased region" description="Low complexity" evidence="1">
    <location>
        <begin position="233"/>
        <end position="249"/>
    </location>
</feature>
<evidence type="ECO:0000313" key="2">
    <source>
        <dbReference type="EMBL" id="KXZ44245.1"/>
    </source>
</evidence>